<dbReference type="GO" id="GO:0004053">
    <property type="term" value="F:arginase activity"/>
    <property type="evidence" value="ECO:0007669"/>
    <property type="project" value="UniProtKB-EC"/>
</dbReference>
<dbReference type="RefSeq" id="WP_095045416.1">
    <property type="nucleotide sequence ID" value="NZ_LN890656.1"/>
</dbReference>
<comment type="similarity">
    <text evidence="4">Belongs to the arginase family.</text>
</comment>
<reference evidence="5" key="1">
    <citation type="submission" date="2016-01" db="EMBL/GenBank/DDBJ databases">
        <authorList>
            <person name="Mcilroy J.S."/>
            <person name="Karst M S."/>
            <person name="Albertsen M."/>
        </authorList>
    </citation>
    <scope>NUCLEOTIDE SEQUENCE</scope>
    <source>
        <strain evidence="5">Cfx-K</strain>
    </source>
</reference>
<accession>A0A160T9W5</accession>
<evidence type="ECO:0000256" key="3">
    <source>
        <dbReference type="ARBA" id="ARBA00023211"/>
    </source>
</evidence>
<dbReference type="PANTHER" id="PTHR43782:SF3">
    <property type="entry name" value="ARGINASE"/>
    <property type="match status" value="1"/>
</dbReference>
<organism evidence="5 6">
    <name type="scientific">Candidatus Promineifilum breve</name>
    <dbReference type="NCBI Taxonomy" id="1806508"/>
    <lineage>
        <taxon>Bacteria</taxon>
        <taxon>Bacillati</taxon>
        <taxon>Chloroflexota</taxon>
        <taxon>Ardenticatenia</taxon>
        <taxon>Candidatus Promineifilales</taxon>
        <taxon>Candidatus Promineifilaceae</taxon>
        <taxon>Candidatus Promineifilum</taxon>
    </lineage>
</organism>
<protein>
    <submittedName>
        <fullName evidence="5">Arginase</fullName>
        <ecNumber evidence="5">3.5.3.1</ecNumber>
    </submittedName>
</protein>
<evidence type="ECO:0000313" key="6">
    <source>
        <dbReference type="Proteomes" id="UP000215027"/>
    </source>
</evidence>
<dbReference type="EC" id="3.5.3.1" evidence="5"/>
<name>A0A160T9W5_9CHLR</name>
<gene>
    <name evidence="5" type="ORF">CFX0092_B0561</name>
</gene>
<keyword evidence="2 5" id="KW-0378">Hydrolase</keyword>
<dbReference type="Proteomes" id="UP000215027">
    <property type="component" value="Chromosome II"/>
</dbReference>
<sequence>MNDRMILTPYFLDEYDPIIAALAGDDWRVVTPDLPNGDQLARLSAIHRALAAEVRAALAAGERPVSIAGDCCATLGVLAGLQGAGQEPALVWLDAHGDFNTADTTPSGFLGGMPLAMAVGLGDQTLVEGAGLRPWPEPKVILSDARDLDPGERDNVARAAIRHVPDVESLLQPGALPDGPLYVHFDADVIDPSEAPAMTYAAPGGPASETVRDVLRSLNATNRLAAISVTLWTPALDHDGETRAVVQGAINALLGR</sequence>
<dbReference type="GO" id="GO:0005737">
    <property type="term" value="C:cytoplasm"/>
    <property type="evidence" value="ECO:0007669"/>
    <property type="project" value="TreeGrafter"/>
</dbReference>
<dbReference type="PROSITE" id="PS51409">
    <property type="entry name" value="ARGINASE_2"/>
    <property type="match status" value="1"/>
</dbReference>
<dbReference type="Pfam" id="PF00491">
    <property type="entry name" value="Arginase"/>
    <property type="match status" value="1"/>
</dbReference>
<dbReference type="KEGG" id="pbf:CFX0092_B0561"/>
<keyword evidence="1" id="KW-0479">Metal-binding</keyword>
<dbReference type="CDD" id="cd09999">
    <property type="entry name" value="Arginase-like_1"/>
    <property type="match status" value="1"/>
</dbReference>
<dbReference type="InterPro" id="IPR006035">
    <property type="entry name" value="Ureohydrolase"/>
</dbReference>
<dbReference type="OrthoDB" id="7331788at2"/>
<keyword evidence="6" id="KW-1185">Reference proteome</keyword>
<dbReference type="Gene3D" id="3.40.800.10">
    <property type="entry name" value="Ureohydrolase domain"/>
    <property type="match status" value="1"/>
</dbReference>
<keyword evidence="3" id="KW-0464">Manganese</keyword>
<evidence type="ECO:0000256" key="2">
    <source>
        <dbReference type="ARBA" id="ARBA00022801"/>
    </source>
</evidence>
<evidence type="ECO:0000313" key="5">
    <source>
        <dbReference type="EMBL" id="CUS06095.1"/>
    </source>
</evidence>
<dbReference type="SUPFAM" id="SSF52768">
    <property type="entry name" value="Arginase/deacetylase"/>
    <property type="match status" value="1"/>
</dbReference>
<dbReference type="PRINTS" id="PR00116">
    <property type="entry name" value="ARGINASE"/>
</dbReference>
<dbReference type="EMBL" id="LN890656">
    <property type="protein sequence ID" value="CUS06095.1"/>
    <property type="molecule type" value="Genomic_DNA"/>
</dbReference>
<dbReference type="GO" id="GO:0030145">
    <property type="term" value="F:manganese ion binding"/>
    <property type="evidence" value="ECO:0007669"/>
    <property type="project" value="TreeGrafter"/>
</dbReference>
<dbReference type="PANTHER" id="PTHR43782">
    <property type="entry name" value="ARGINASE"/>
    <property type="match status" value="1"/>
</dbReference>
<dbReference type="AlphaFoldDB" id="A0A160T9W5"/>
<evidence type="ECO:0000256" key="1">
    <source>
        <dbReference type="ARBA" id="ARBA00022723"/>
    </source>
</evidence>
<proteinExistence type="inferred from homology"/>
<dbReference type="InterPro" id="IPR023696">
    <property type="entry name" value="Ureohydrolase_dom_sf"/>
</dbReference>
<evidence type="ECO:0000256" key="4">
    <source>
        <dbReference type="PROSITE-ProRule" id="PRU00742"/>
    </source>
</evidence>